<proteinExistence type="predicted"/>
<feature type="compositionally biased region" description="Basic and acidic residues" evidence="4">
    <location>
        <begin position="22"/>
        <end position="35"/>
    </location>
</feature>
<comment type="caution">
    <text evidence="5">The sequence shown here is derived from an EMBL/GenBank/DDBJ whole genome shotgun (WGS) entry which is preliminary data.</text>
</comment>
<dbReference type="PROSITE" id="PS50005">
    <property type="entry name" value="TPR"/>
    <property type="match status" value="4"/>
</dbReference>
<keyword evidence="2 3" id="KW-0802">TPR repeat</keyword>
<evidence type="ECO:0000313" key="5">
    <source>
        <dbReference type="EMBL" id="NOK39510.1"/>
    </source>
</evidence>
<dbReference type="PANTHER" id="PTHR45586:SF1">
    <property type="entry name" value="LIPOPOLYSACCHARIDE ASSEMBLY PROTEIN B"/>
    <property type="match status" value="1"/>
</dbReference>
<keyword evidence="1" id="KW-0677">Repeat</keyword>
<evidence type="ECO:0000256" key="2">
    <source>
        <dbReference type="ARBA" id="ARBA00022803"/>
    </source>
</evidence>
<protein>
    <submittedName>
        <fullName evidence="5">Tetratricopeptide repeat protein</fullName>
    </submittedName>
</protein>
<evidence type="ECO:0000313" key="6">
    <source>
        <dbReference type="Proteomes" id="UP000563426"/>
    </source>
</evidence>
<dbReference type="AlphaFoldDB" id="A0A7Y4KUD2"/>
<dbReference type="Pfam" id="PF14559">
    <property type="entry name" value="TPR_19"/>
    <property type="match status" value="3"/>
</dbReference>
<keyword evidence="6" id="KW-1185">Reference proteome</keyword>
<dbReference type="InterPro" id="IPR003107">
    <property type="entry name" value="HAT"/>
</dbReference>
<evidence type="ECO:0000256" key="1">
    <source>
        <dbReference type="ARBA" id="ARBA00022737"/>
    </source>
</evidence>
<dbReference type="GO" id="GO:0006396">
    <property type="term" value="P:RNA processing"/>
    <property type="evidence" value="ECO:0007669"/>
    <property type="project" value="InterPro"/>
</dbReference>
<feature type="repeat" description="TPR" evidence="3">
    <location>
        <begin position="81"/>
        <end position="114"/>
    </location>
</feature>
<evidence type="ECO:0000256" key="4">
    <source>
        <dbReference type="SAM" id="MobiDB-lite"/>
    </source>
</evidence>
<sequence length="418" mass="45105">MCLALAAGGSGAAPARKAPPPHVDREAMREAMDSSDRDDEPSASSASYAHYLQSRLMHLEGNHRGAVDELRLALATDDGNPNLLTQLGEEYARLGDLERAERELRRAVEKAPTHYAAHVLLGRVLMESGRAPRARQHLRRAMALRPRDPEAYLVLSQLYLDAKDPNEAVKVVEALAHALPGEPSGYRRLGLVLAERGDAARAERLLEKAAERDPGDVEVWATLARIYEESGRARDAEDALAHALEADPDSREVLLSAGRAALKGGSVTRARAYFDRLLSLSTSPELAVRVAFSYLSAGEPAAAELVLDAARKDAPEEPRLAYYSGLVAERTRRFSVAAQDFAGVPPDSEVFPDARVRQARCLSLAGDHPRALSLYRAAMADAPDDMEARIGYARALERSGAAAKAEGVLREALAGEGG</sequence>
<reference evidence="5 6" key="1">
    <citation type="submission" date="2020-05" db="EMBL/GenBank/DDBJ databases">
        <authorList>
            <person name="Whitworth D."/>
        </authorList>
    </citation>
    <scope>NUCLEOTIDE SEQUENCE [LARGE SCALE GENOMIC DNA]</scope>
    <source>
        <strain evidence="5 6">AB043B</strain>
    </source>
</reference>
<feature type="region of interest" description="Disordered" evidence="4">
    <location>
        <begin position="6"/>
        <end position="45"/>
    </location>
</feature>
<dbReference type="Pfam" id="PF13432">
    <property type="entry name" value="TPR_16"/>
    <property type="match status" value="1"/>
</dbReference>
<feature type="repeat" description="TPR" evidence="3">
    <location>
        <begin position="183"/>
        <end position="216"/>
    </location>
</feature>
<feature type="repeat" description="TPR" evidence="3">
    <location>
        <begin position="115"/>
        <end position="148"/>
    </location>
</feature>
<dbReference type="Gene3D" id="1.25.40.10">
    <property type="entry name" value="Tetratricopeptide repeat domain"/>
    <property type="match status" value="2"/>
</dbReference>
<dbReference type="SMART" id="SM00386">
    <property type="entry name" value="HAT"/>
    <property type="match status" value="3"/>
</dbReference>
<feature type="repeat" description="TPR" evidence="3">
    <location>
        <begin position="217"/>
        <end position="250"/>
    </location>
</feature>
<dbReference type="InterPro" id="IPR011990">
    <property type="entry name" value="TPR-like_helical_dom_sf"/>
</dbReference>
<accession>A0A7Y4KUD2</accession>
<dbReference type="InterPro" id="IPR019734">
    <property type="entry name" value="TPR_rpt"/>
</dbReference>
<gene>
    <name evidence="5" type="ORF">HMI49_40730</name>
</gene>
<dbReference type="EMBL" id="JABFJV010000496">
    <property type="protein sequence ID" value="NOK39510.1"/>
    <property type="molecule type" value="Genomic_DNA"/>
</dbReference>
<organism evidence="5 6">
    <name type="scientific">Corallococcus exercitus</name>
    <dbReference type="NCBI Taxonomy" id="2316736"/>
    <lineage>
        <taxon>Bacteria</taxon>
        <taxon>Pseudomonadati</taxon>
        <taxon>Myxococcota</taxon>
        <taxon>Myxococcia</taxon>
        <taxon>Myxococcales</taxon>
        <taxon>Cystobacterineae</taxon>
        <taxon>Myxococcaceae</taxon>
        <taxon>Corallococcus</taxon>
    </lineage>
</organism>
<dbReference type="Pfam" id="PF13428">
    <property type="entry name" value="TPR_14"/>
    <property type="match status" value="1"/>
</dbReference>
<name>A0A7Y4KUD2_9BACT</name>
<dbReference type="InterPro" id="IPR051012">
    <property type="entry name" value="CellSynth/LPSAsmb/PSIAsmb"/>
</dbReference>
<evidence type="ECO:0000256" key="3">
    <source>
        <dbReference type="PROSITE-ProRule" id="PRU00339"/>
    </source>
</evidence>
<dbReference type="SMART" id="SM00028">
    <property type="entry name" value="TPR"/>
    <property type="match status" value="6"/>
</dbReference>
<feature type="non-terminal residue" evidence="5">
    <location>
        <position position="418"/>
    </location>
</feature>
<feature type="compositionally biased region" description="Low complexity" evidence="4">
    <location>
        <begin position="6"/>
        <end position="16"/>
    </location>
</feature>
<dbReference type="SUPFAM" id="SSF48452">
    <property type="entry name" value="TPR-like"/>
    <property type="match status" value="2"/>
</dbReference>
<dbReference type="Proteomes" id="UP000563426">
    <property type="component" value="Unassembled WGS sequence"/>
</dbReference>
<dbReference type="PANTHER" id="PTHR45586">
    <property type="entry name" value="TPR REPEAT-CONTAINING PROTEIN PA4667"/>
    <property type="match status" value="1"/>
</dbReference>